<keyword evidence="7" id="KW-0131">Cell cycle</keyword>
<feature type="compositionally biased region" description="Polar residues" evidence="8">
    <location>
        <begin position="401"/>
        <end position="412"/>
    </location>
</feature>
<dbReference type="CDD" id="cd20404">
    <property type="entry name" value="Tudor_Agenet_AtEML-like"/>
    <property type="match status" value="1"/>
</dbReference>
<feature type="compositionally biased region" description="Basic and acidic residues" evidence="8">
    <location>
        <begin position="609"/>
        <end position="618"/>
    </location>
</feature>
<sequence>MAVTDKELEEQLVAAGEELLKPLPCVEELLSLLDKLESFLAKVEQSPSKSMQTAVCPAMKALVVKELLNHLDVDVRVVVASCISEITRITAPDAPYDDDQMKEIFELIVATFENLSDTSSRSYPKRVSILETVAKVRSCVVMLDLECDSLIIKMFKHFLGTIRETHSDDVYSSMETIMTLVLEESEEVSPELLAPLLDSLRVGNQDVLLIARKLGKKVIQNCALKLRPYMMQAVEFMGFPLDNYYEIVASICQETSDAIKHNDANVSNECVDAKALAPDVSCSGGRDGTTNTSGKLVTSNGTVQIGISDSLVNPVSPNKGLVQSHQINQSKGNDATIKAEPESDPVDVEKSETKSKQPTKRRGRKSCSSTAKTETSGQSQIDSGKEALELLGPKSCVGEIGSSTSVDPSSNIADVPFQHEKETTQIPSQEAGKNEMPNPLPSLSEGQPDGSASKRSQRRTKKKGSKNLEADLISTSVPMGNLLQDQVEGEVPPSTTVLTKKEFERASDSETKRQKRTGKKALVENNDDEKTSTLGDDAIMKKKESREKQPKKSGKKVGLGVANEDEVSRDDQDGKKNRGRGKSNLKKDLNGELSIKEMFSSAKSNTKSQNKEEGHLLETPRTQSKRKRTPGKEASGSHDDKSPGEELVGSKIKVWWPDDETFYEGVIDSFDPKESKHKVLYADGDVEVLILKEERYKLVGRNSVKKDGGKSSVLTSPGASTDLHPKKRAKTNSDSLSMEMKSDIASKEVGGTSTGKSKGEAAKSSGKTKRAKAGGKSRDKTPANVRKLAHDNSDKSKGETGKVRSKDSAVRTPRKSKDGSPKTSTKSKDGTPKMAAKTRSKKRNKSNANGSTKASSGSLKALESEETKVGKSSDSTKERQAGTVSGKKRQRRVSG</sequence>
<evidence type="ECO:0000313" key="10">
    <source>
        <dbReference type="Proteomes" id="UP001227230"/>
    </source>
</evidence>
<gene>
    <name evidence="9" type="ORF">VitviT2T_016856</name>
</gene>
<name>A0ABY9CST8_VITVI</name>
<feature type="compositionally biased region" description="Basic residues" evidence="8">
    <location>
        <begin position="766"/>
        <end position="775"/>
    </location>
</feature>
<evidence type="ECO:0000256" key="5">
    <source>
        <dbReference type="ARBA" id="ARBA00023204"/>
    </source>
</evidence>
<dbReference type="Pfam" id="PF20168">
    <property type="entry name" value="PDS5"/>
    <property type="match status" value="1"/>
</dbReference>
<feature type="region of interest" description="Disordered" evidence="8">
    <location>
        <begin position="399"/>
        <end position="647"/>
    </location>
</feature>
<feature type="compositionally biased region" description="Basic residues" evidence="8">
    <location>
        <begin position="836"/>
        <end position="845"/>
    </location>
</feature>
<keyword evidence="6" id="KW-0539">Nucleus</keyword>
<dbReference type="InterPro" id="IPR016024">
    <property type="entry name" value="ARM-type_fold"/>
</dbReference>
<accession>A0ABY9CST8</accession>
<evidence type="ECO:0000256" key="6">
    <source>
        <dbReference type="ARBA" id="ARBA00023242"/>
    </source>
</evidence>
<evidence type="ECO:0000256" key="2">
    <source>
        <dbReference type="ARBA" id="ARBA00022618"/>
    </source>
</evidence>
<protein>
    <recommendedName>
        <fullName evidence="11">Tudor domain-containing protein</fullName>
    </recommendedName>
</protein>
<feature type="compositionally biased region" description="Polar residues" evidence="8">
    <location>
        <begin position="846"/>
        <end position="858"/>
    </location>
</feature>
<dbReference type="PANTHER" id="PTHR12663:SF3">
    <property type="entry name" value="SISTER CHROMATID COHESION PROTEIN PDS5 HOMOLOG C"/>
    <property type="match status" value="1"/>
</dbReference>
<evidence type="ECO:0000256" key="4">
    <source>
        <dbReference type="ARBA" id="ARBA00022776"/>
    </source>
</evidence>
<dbReference type="InterPro" id="IPR039776">
    <property type="entry name" value="Pds5"/>
</dbReference>
<organism evidence="9 10">
    <name type="scientific">Vitis vinifera</name>
    <name type="common">Grape</name>
    <dbReference type="NCBI Taxonomy" id="29760"/>
    <lineage>
        <taxon>Eukaryota</taxon>
        <taxon>Viridiplantae</taxon>
        <taxon>Streptophyta</taxon>
        <taxon>Embryophyta</taxon>
        <taxon>Tracheophyta</taxon>
        <taxon>Spermatophyta</taxon>
        <taxon>Magnoliopsida</taxon>
        <taxon>eudicotyledons</taxon>
        <taxon>Gunneridae</taxon>
        <taxon>Pentapetalae</taxon>
        <taxon>rosids</taxon>
        <taxon>Vitales</taxon>
        <taxon>Vitaceae</taxon>
        <taxon>Viteae</taxon>
        <taxon>Vitis</taxon>
    </lineage>
</organism>
<feature type="compositionally biased region" description="Basic residues" evidence="8">
    <location>
        <begin position="455"/>
        <end position="465"/>
    </location>
</feature>
<keyword evidence="5" id="KW-0234">DNA repair</keyword>
<dbReference type="Gene3D" id="2.30.30.140">
    <property type="match status" value="1"/>
</dbReference>
<feature type="compositionally biased region" description="Polar residues" evidence="8">
    <location>
        <begin position="366"/>
        <end position="382"/>
    </location>
</feature>
<feature type="compositionally biased region" description="Basic and acidic residues" evidence="8">
    <location>
        <begin position="499"/>
        <end position="512"/>
    </location>
</feature>
<dbReference type="EMBL" id="CP126658">
    <property type="protein sequence ID" value="WJZ98327.1"/>
    <property type="molecule type" value="Genomic_DNA"/>
</dbReference>
<reference evidence="9 10" key="1">
    <citation type="journal article" date="2023" name="Hortic Res">
        <title>The complete reference genome for grapevine (Vitis vinifera L.) genetics and breeding.</title>
        <authorList>
            <person name="Shi X."/>
            <person name="Cao S."/>
            <person name="Wang X."/>
            <person name="Huang S."/>
            <person name="Wang Y."/>
            <person name="Liu Z."/>
            <person name="Liu W."/>
            <person name="Leng X."/>
            <person name="Peng Y."/>
            <person name="Wang N."/>
            <person name="Wang Y."/>
            <person name="Ma Z."/>
            <person name="Xu X."/>
            <person name="Zhang F."/>
            <person name="Xue H."/>
            <person name="Zhong H."/>
            <person name="Wang Y."/>
            <person name="Zhang K."/>
            <person name="Velt A."/>
            <person name="Avia K."/>
            <person name="Holtgrawe D."/>
            <person name="Grimplet J."/>
            <person name="Matus J.T."/>
            <person name="Ware D."/>
            <person name="Wu X."/>
            <person name="Wang H."/>
            <person name="Liu C."/>
            <person name="Fang Y."/>
            <person name="Rustenholz C."/>
            <person name="Cheng Z."/>
            <person name="Xiao H."/>
            <person name="Zhou Y."/>
        </authorList>
    </citation>
    <scope>NUCLEOTIDE SEQUENCE [LARGE SCALE GENOMIC DNA]</scope>
    <source>
        <strain evidence="10">cv. Pinot noir / PN40024</strain>
        <tissue evidence="9">Leaf</tissue>
    </source>
</reference>
<feature type="compositionally biased region" description="Basic residues" evidence="8">
    <location>
        <begin position="886"/>
        <end position="895"/>
    </location>
</feature>
<keyword evidence="4" id="KW-0498">Mitosis</keyword>
<keyword evidence="3" id="KW-0227">DNA damage</keyword>
<dbReference type="SUPFAM" id="SSF48371">
    <property type="entry name" value="ARM repeat"/>
    <property type="match status" value="1"/>
</dbReference>
<feature type="compositionally biased region" description="Basic and acidic residues" evidence="8">
    <location>
        <begin position="635"/>
        <end position="644"/>
    </location>
</feature>
<evidence type="ECO:0000256" key="7">
    <source>
        <dbReference type="ARBA" id="ARBA00023306"/>
    </source>
</evidence>
<evidence type="ECO:0008006" key="11">
    <source>
        <dbReference type="Google" id="ProtNLM"/>
    </source>
</evidence>
<feature type="compositionally biased region" description="Basic and acidic residues" evidence="8">
    <location>
        <begin position="862"/>
        <end position="880"/>
    </location>
</feature>
<comment type="subcellular location">
    <subcellularLocation>
        <location evidence="1">Nucleus</location>
    </subcellularLocation>
</comment>
<evidence type="ECO:0000256" key="1">
    <source>
        <dbReference type="ARBA" id="ARBA00004123"/>
    </source>
</evidence>
<dbReference type="Proteomes" id="UP001227230">
    <property type="component" value="Chromosome 11"/>
</dbReference>
<keyword evidence="2" id="KW-0132">Cell division</keyword>
<proteinExistence type="predicted"/>
<feature type="compositionally biased region" description="Basic and acidic residues" evidence="8">
    <location>
        <begin position="788"/>
        <end position="831"/>
    </location>
</feature>
<feature type="compositionally biased region" description="Basic and acidic residues" evidence="8">
    <location>
        <begin position="337"/>
        <end position="355"/>
    </location>
</feature>
<evidence type="ECO:0000313" key="9">
    <source>
        <dbReference type="EMBL" id="WJZ98327.1"/>
    </source>
</evidence>
<evidence type="ECO:0000256" key="3">
    <source>
        <dbReference type="ARBA" id="ARBA00022763"/>
    </source>
</evidence>
<dbReference type="SUPFAM" id="SSF63748">
    <property type="entry name" value="Tudor/PWWP/MBT"/>
    <property type="match status" value="1"/>
</dbReference>
<feature type="region of interest" description="Disordered" evidence="8">
    <location>
        <begin position="327"/>
        <end position="383"/>
    </location>
</feature>
<evidence type="ECO:0000256" key="8">
    <source>
        <dbReference type="SAM" id="MobiDB-lite"/>
    </source>
</evidence>
<keyword evidence="10" id="KW-1185">Reference proteome</keyword>
<feature type="compositionally biased region" description="Basic and acidic residues" evidence="8">
    <location>
        <begin position="538"/>
        <end position="550"/>
    </location>
</feature>
<feature type="region of interest" description="Disordered" evidence="8">
    <location>
        <begin position="699"/>
        <end position="895"/>
    </location>
</feature>
<dbReference type="PANTHER" id="PTHR12663">
    <property type="entry name" value="ANDROGEN INDUCED INHIBITOR OF PROLIFERATION AS3 / PDS5-RELATED"/>
    <property type="match status" value="1"/>
</dbReference>